<dbReference type="PIRSF" id="PIRSF006157">
    <property type="entry name" value="Doxgns_DODA"/>
    <property type="match status" value="1"/>
</dbReference>
<keyword evidence="5" id="KW-0560">Oxidoreductase</keyword>
<dbReference type="Proteomes" id="UP000240880">
    <property type="component" value="Unassembled WGS sequence"/>
</dbReference>
<reference evidence="7 8" key="1">
    <citation type="submission" date="2017-04" db="EMBL/GenBank/DDBJ databases">
        <title>Novel microbial lineages endemic to geothermal iron-oxide mats fill important gaps in the evolutionary history of Archaea.</title>
        <authorList>
            <person name="Jay Z.J."/>
            <person name="Beam J.P."/>
            <person name="Dlakic M."/>
            <person name="Rusch D.B."/>
            <person name="Kozubal M.A."/>
            <person name="Inskeep W.P."/>
        </authorList>
    </citation>
    <scope>NUCLEOTIDE SEQUENCE [LARGE SCALE GENOMIC DNA]</scope>
    <source>
        <strain evidence="7">OSP_D</strain>
    </source>
</reference>
<evidence type="ECO:0000256" key="5">
    <source>
        <dbReference type="ARBA" id="ARBA00023002"/>
    </source>
</evidence>
<proteinExistence type="inferred from homology"/>
<name>A0A2R6ACS9_9ARCH</name>
<dbReference type="GO" id="GO:0016702">
    <property type="term" value="F:oxidoreductase activity, acting on single donors with incorporation of molecular oxygen, incorporation of two atoms of oxygen"/>
    <property type="evidence" value="ECO:0007669"/>
    <property type="project" value="UniProtKB-ARBA"/>
</dbReference>
<sequence>MQHFLRSVNKTKKCRLFVRHKVLFVSHASPTLLIEQDSEYYRFLKQFSNKLSLSEYDTLVTSSPHFAVKGKAYIVQTKELKCIQDYYGFPAELYRFCVNAQNDLELVQEILNQGFRIEPTDKWGLDHGVWVPLYILFGENVGNTVCVSCDPFNPSFNYELGSIIRKAADKLQKRVLFLASGSPTHRLDLFEFGKTESADDPLYEFDKILIHTLTKEPMSLLSLKEREREKYIMAQPEGGLGPLFTAMGFAGSELNPKVLYYGVPYKGVSVLAAELV</sequence>
<dbReference type="Gene3D" id="3.40.830.10">
    <property type="entry name" value="LigB-like"/>
    <property type="match status" value="1"/>
</dbReference>
<dbReference type="PANTHER" id="PTHR30096:SF0">
    <property type="entry name" value="4,5-DOPA DIOXYGENASE EXTRADIOL-LIKE PROTEIN"/>
    <property type="match status" value="1"/>
</dbReference>
<dbReference type="PANTHER" id="PTHR30096">
    <property type="entry name" value="4,5-DOPA DIOXYGENASE EXTRADIOL-LIKE PROTEIN"/>
    <property type="match status" value="1"/>
</dbReference>
<dbReference type="GO" id="GO:0008198">
    <property type="term" value="F:ferrous iron binding"/>
    <property type="evidence" value="ECO:0007669"/>
    <property type="project" value="InterPro"/>
</dbReference>
<evidence type="ECO:0000256" key="2">
    <source>
        <dbReference type="ARBA" id="ARBA00007581"/>
    </source>
</evidence>
<dbReference type="AlphaFoldDB" id="A0A2R6ACS9"/>
<comment type="caution">
    <text evidence="7">The sequence shown here is derived from an EMBL/GenBank/DDBJ whole genome shotgun (WGS) entry which is preliminary data.</text>
</comment>
<comment type="cofactor">
    <cofactor evidence="1">
        <name>Zn(2+)</name>
        <dbReference type="ChEBI" id="CHEBI:29105"/>
    </cofactor>
</comment>
<dbReference type="CDD" id="cd07363">
    <property type="entry name" value="45_DOPA_Dioxygenase"/>
    <property type="match status" value="1"/>
</dbReference>
<comment type="similarity">
    <text evidence="2">Belongs to the DODA-type extradiol aromatic ring-opening dioxygenase family.</text>
</comment>
<keyword evidence="3" id="KW-0479">Metal-binding</keyword>
<protein>
    <recommendedName>
        <fullName evidence="6">Extradiol ring-cleavage dioxygenase class III enzyme subunit B domain-containing protein</fullName>
    </recommendedName>
</protein>
<dbReference type="InterPro" id="IPR014436">
    <property type="entry name" value="Extradiol_dOase_DODA"/>
</dbReference>
<evidence type="ECO:0000256" key="4">
    <source>
        <dbReference type="ARBA" id="ARBA00022833"/>
    </source>
</evidence>
<organism evidence="7 8">
    <name type="scientific">Candidatus Marsarchaeota G1 archaeon OSP_D</name>
    <dbReference type="NCBI Taxonomy" id="1978155"/>
    <lineage>
        <taxon>Archaea</taxon>
        <taxon>Candidatus Marsarchaeota</taxon>
        <taxon>Candidatus Marsarchaeota group 1</taxon>
    </lineage>
</organism>
<dbReference type="SUPFAM" id="SSF53213">
    <property type="entry name" value="LigB-like"/>
    <property type="match status" value="1"/>
</dbReference>
<dbReference type="EMBL" id="NEXC01000007">
    <property type="protein sequence ID" value="PSN84149.1"/>
    <property type="molecule type" value="Genomic_DNA"/>
</dbReference>
<feature type="domain" description="Extradiol ring-cleavage dioxygenase class III enzyme subunit B" evidence="6">
    <location>
        <begin position="23"/>
        <end position="263"/>
    </location>
</feature>
<keyword evidence="4" id="KW-0862">Zinc</keyword>
<dbReference type="GO" id="GO:0008270">
    <property type="term" value="F:zinc ion binding"/>
    <property type="evidence" value="ECO:0007669"/>
    <property type="project" value="InterPro"/>
</dbReference>
<dbReference type="Pfam" id="PF02900">
    <property type="entry name" value="LigB"/>
    <property type="match status" value="1"/>
</dbReference>
<dbReference type="InterPro" id="IPR004183">
    <property type="entry name" value="Xdiol_dOase_suB"/>
</dbReference>
<evidence type="ECO:0000259" key="6">
    <source>
        <dbReference type="Pfam" id="PF02900"/>
    </source>
</evidence>
<gene>
    <name evidence="7" type="ORF">B9Q01_02125</name>
</gene>
<evidence type="ECO:0000313" key="8">
    <source>
        <dbReference type="Proteomes" id="UP000240880"/>
    </source>
</evidence>
<evidence type="ECO:0000256" key="3">
    <source>
        <dbReference type="ARBA" id="ARBA00022723"/>
    </source>
</evidence>
<evidence type="ECO:0000313" key="7">
    <source>
        <dbReference type="EMBL" id="PSN84149.1"/>
    </source>
</evidence>
<evidence type="ECO:0000256" key="1">
    <source>
        <dbReference type="ARBA" id="ARBA00001947"/>
    </source>
</evidence>
<accession>A0A2R6ACS9</accession>